<gene>
    <name evidence="2" type="primary">LOC106012484</name>
</gene>
<protein>
    <submittedName>
        <fullName evidence="2">Uncharacterized protein LOC106012484</fullName>
    </submittedName>
</protein>
<evidence type="ECO:0000313" key="2">
    <source>
        <dbReference type="RefSeq" id="XP_012941015.1"/>
    </source>
</evidence>
<evidence type="ECO:0000313" key="1">
    <source>
        <dbReference type="Proteomes" id="UP000694888"/>
    </source>
</evidence>
<dbReference type="Pfam" id="PF14945">
    <property type="entry name" value="LLC1"/>
    <property type="match status" value="1"/>
</dbReference>
<proteinExistence type="predicted"/>
<dbReference type="RefSeq" id="XP_012941015.1">
    <property type="nucleotide sequence ID" value="XM_013085561.2"/>
</dbReference>
<dbReference type="GeneID" id="106012484"/>
<keyword evidence="1" id="KW-1185">Reference proteome</keyword>
<organism evidence="1 2">
    <name type="scientific">Aplysia californica</name>
    <name type="common">California sea hare</name>
    <dbReference type="NCBI Taxonomy" id="6500"/>
    <lineage>
        <taxon>Eukaryota</taxon>
        <taxon>Metazoa</taxon>
        <taxon>Spiralia</taxon>
        <taxon>Lophotrochozoa</taxon>
        <taxon>Mollusca</taxon>
        <taxon>Gastropoda</taxon>
        <taxon>Heterobranchia</taxon>
        <taxon>Euthyneura</taxon>
        <taxon>Tectipleura</taxon>
        <taxon>Aplysiida</taxon>
        <taxon>Aplysioidea</taxon>
        <taxon>Aplysiidae</taxon>
        <taxon>Aplysia</taxon>
    </lineage>
</organism>
<dbReference type="InterPro" id="IPR020339">
    <property type="entry name" value="C20orf85-like"/>
</dbReference>
<reference evidence="2" key="1">
    <citation type="submission" date="2025-08" db="UniProtKB">
        <authorList>
            <consortium name="RefSeq"/>
        </authorList>
    </citation>
    <scope>IDENTIFICATION</scope>
</reference>
<accession>A0ABM1A550</accession>
<dbReference type="Proteomes" id="UP000694888">
    <property type="component" value="Unplaced"/>
</dbReference>
<sequence>MGDKVSDAPEIDYVAKARFWKCAFKKEQKIQNQEWPYKNGDAVDVYKEMYRKLEEGGTEQQLPNHGITVVDDFLPYEPQPEDVRCLPETSYGEYGWKVGNSPVMPTYRWTRSAGLSFMHKQLGWPEDHQW</sequence>
<name>A0ABM1A550_APLCA</name>